<reference evidence="1 2" key="1">
    <citation type="journal article" date="2020" name="Antonie Van Leeuwenhoek">
        <title>Rhodopirellula heiligendammensis sp. nov., Rhodopirellula pilleata sp. nov., and Rhodopirellula solitaria sp. nov. isolated from natural or artificial marine surfaces in Northern Germany and California, USA, and emended description of the genus Rhodopirellula.</title>
        <authorList>
            <person name="Kallscheuer N."/>
            <person name="Wiegand S."/>
            <person name="Jogler M."/>
            <person name="Boedeker C."/>
            <person name="Peeters S.H."/>
            <person name="Rast P."/>
            <person name="Heuer A."/>
            <person name="Jetten M.S.M."/>
            <person name="Rohde M."/>
            <person name="Jogler C."/>
        </authorList>
    </citation>
    <scope>NUCLEOTIDE SEQUENCE [LARGE SCALE GENOMIC DNA]</scope>
    <source>
        <strain evidence="1 2">Poly21</strain>
    </source>
</reference>
<protein>
    <recommendedName>
        <fullName evidence="3">Carboxypeptidase regulatory-like domain-containing protein</fullName>
    </recommendedName>
</protein>
<comment type="caution">
    <text evidence="1">The sequence shown here is derived from an EMBL/GenBank/DDBJ whole genome shotgun (WGS) entry which is preliminary data.</text>
</comment>
<name>A0A5C6C6K9_9BACT</name>
<dbReference type="PROSITE" id="PS51257">
    <property type="entry name" value="PROKAR_LIPOPROTEIN"/>
    <property type="match status" value="1"/>
</dbReference>
<gene>
    <name evidence="1" type="ORF">Poly21_19210</name>
</gene>
<dbReference type="Proteomes" id="UP000319908">
    <property type="component" value="Unassembled WGS sequence"/>
</dbReference>
<evidence type="ECO:0000313" key="2">
    <source>
        <dbReference type="Proteomes" id="UP000319908"/>
    </source>
</evidence>
<sequence length="122" mass="13304">MTLGYRLSSFLIASFCCIVASCSRHYDFGGVVLDGDGRPIAGATFAMNPSDWPKPDWSDPNIVSGADGVFRTGWGSATGVTFFRFTIRCQGYDPDCRIVRGDDVDLRIVLSRSQSSDEPPNL</sequence>
<dbReference type="EMBL" id="SJPU01000001">
    <property type="protein sequence ID" value="TWU19745.1"/>
    <property type="molecule type" value="Genomic_DNA"/>
</dbReference>
<accession>A0A5C6C6K9</accession>
<evidence type="ECO:0008006" key="3">
    <source>
        <dbReference type="Google" id="ProtNLM"/>
    </source>
</evidence>
<organism evidence="1 2">
    <name type="scientific">Allorhodopirellula heiligendammensis</name>
    <dbReference type="NCBI Taxonomy" id="2714739"/>
    <lineage>
        <taxon>Bacteria</taxon>
        <taxon>Pseudomonadati</taxon>
        <taxon>Planctomycetota</taxon>
        <taxon>Planctomycetia</taxon>
        <taxon>Pirellulales</taxon>
        <taxon>Pirellulaceae</taxon>
        <taxon>Allorhodopirellula</taxon>
    </lineage>
</organism>
<keyword evidence="2" id="KW-1185">Reference proteome</keyword>
<dbReference type="AlphaFoldDB" id="A0A5C6C6K9"/>
<proteinExistence type="predicted"/>
<evidence type="ECO:0000313" key="1">
    <source>
        <dbReference type="EMBL" id="TWU19745.1"/>
    </source>
</evidence>